<comment type="similarity">
    <text evidence="6">Belongs to the cytochrome P450 family.</text>
</comment>
<keyword evidence="3 5" id="KW-0479">Metal-binding</keyword>
<keyword evidence="2 5" id="KW-0349">Heme</keyword>
<proteinExistence type="inferred from homology"/>
<dbReference type="EMBL" id="MU839831">
    <property type="protein sequence ID" value="KAK1756780.1"/>
    <property type="molecule type" value="Genomic_DNA"/>
</dbReference>
<dbReference type="InterPro" id="IPR002401">
    <property type="entry name" value="Cyt_P450_E_grp-I"/>
</dbReference>
<keyword evidence="4 5" id="KW-0408">Iron</keyword>
<protein>
    <submittedName>
        <fullName evidence="7">Cytochrome P450</fullName>
    </submittedName>
</protein>
<feature type="binding site" description="axial binding residue" evidence="5">
    <location>
        <position position="459"/>
    </location>
    <ligand>
        <name>heme</name>
        <dbReference type="ChEBI" id="CHEBI:30413"/>
    </ligand>
    <ligandPart>
        <name>Fe</name>
        <dbReference type="ChEBI" id="CHEBI:18248"/>
    </ligandPart>
</feature>
<dbReference type="PANTHER" id="PTHR24305:SF152">
    <property type="entry name" value="P450, PUTATIVE (EUROFUNG)-RELATED"/>
    <property type="match status" value="1"/>
</dbReference>
<dbReference type="PRINTS" id="PR00385">
    <property type="entry name" value="P450"/>
</dbReference>
<evidence type="ECO:0000256" key="2">
    <source>
        <dbReference type="ARBA" id="ARBA00022617"/>
    </source>
</evidence>
<name>A0AAJ0FD41_9PEZI</name>
<dbReference type="InterPro" id="IPR017972">
    <property type="entry name" value="Cyt_P450_CS"/>
</dbReference>
<gene>
    <name evidence="7" type="ORF">QBC47DRAFT_377631</name>
</gene>
<dbReference type="Proteomes" id="UP001239445">
    <property type="component" value="Unassembled WGS sequence"/>
</dbReference>
<sequence length="516" mass="57869">MAALVSTLAAMQWTTLVLLLGAVLLATALSVAVYRLFLHPLASVPGPPLAAVTRLYAFYFNIVKKGTFYLEIERLHEIYGPVVRIAPNEIHLSDPDNYDKIYAVGSKLYKDPVFYGVLDPSELPAMFATTSNEIHRRRRAPLEPFFSRRNVLTLEDVIQNKVERLCGLVENSVSRGEGVDLWAAFRAVSVDVITEYAFDDCWGQLEREDLGDWFSVVMVNSGIAMWFLQQWPFLLTLMDKMPQGLVKKMDPGMGDMLALQERTRKLVENVERDIKAGRKPRQRTIFHDLLDPEVAALNQRQVSIEEMAAEAYAMCAAAAETTGNAMTAATYHVVTNPKIYSKLREELLAMPVAFGDKLSYAELEKRSYLTGVVKEGLRLSYGVIGRLPRVLPQGGGIYNGYHLPEGTVVGMSSYMQHRNPSAFPNPNVFDPERWINIPPAAVAAQNKCLVPFSKGSRGCIGQNLAMCEMYVTLGTLFHRFGDLTAEDVGELVYMDYFNAFNPTDQNLRVFRKREKA</sequence>
<dbReference type="PRINTS" id="PR00463">
    <property type="entry name" value="EP450I"/>
</dbReference>
<dbReference type="AlphaFoldDB" id="A0AAJ0FD41"/>
<organism evidence="7 8">
    <name type="scientific">Echria macrotheca</name>
    <dbReference type="NCBI Taxonomy" id="438768"/>
    <lineage>
        <taxon>Eukaryota</taxon>
        <taxon>Fungi</taxon>
        <taxon>Dikarya</taxon>
        <taxon>Ascomycota</taxon>
        <taxon>Pezizomycotina</taxon>
        <taxon>Sordariomycetes</taxon>
        <taxon>Sordariomycetidae</taxon>
        <taxon>Sordariales</taxon>
        <taxon>Schizotheciaceae</taxon>
        <taxon>Echria</taxon>
    </lineage>
</organism>
<dbReference type="InterPro" id="IPR001128">
    <property type="entry name" value="Cyt_P450"/>
</dbReference>
<keyword evidence="8" id="KW-1185">Reference proteome</keyword>
<keyword evidence="6" id="KW-0503">Monooxygenase</keyword>
<evidence type="ECO:0000313" key="7">
    <source>
        <dbReference type="EMBL" id="KAK1756780.1"/>
    </source>
</evidence>
<dbReference type="GO" id="GO:0020037">
    <property type="term" value="F:heme binding"/>
    <property type="evidence" value="ECO:0007669"/>
    <property type="project" value="InterPro"/>
</dbReference>
<dbReference type="PROSITE" id="PS00086">
    <property type="entry name" value="CYTOCHROME_P450"/>
    <property type="match status" value="1"/>
</dbReference>
<dbReference type="Gene3D" id="1.10.630.10">
    <property type="entry name" value="Cytochrome P450"/>
    <property type="match status" value="1"/>
</dbReference>
<comment type="cofactor">
    <cofactor evidence="1 5">
        <name>heme</name>
        <dbReference type="ChEBI" id="CHEBI:30413"/>
    </cofactor>
</comment>
<dbReference type="PANTHER" id="PTHR24305">
    <property type="entry name" value="CYTOCHROME P450"/>
    <property type="match status" value="1"/>
</dbReference>
<dbReference type="GO" id="GO:0016705">
    <property type="term" value="F:oxidoreductase activity, acting on paired donors, with incorporation or reduction of molecular oxygen"/>
    <property type="evidence" value="ECO:0007669"/>
    <property type="project" value="InterPro"/>
</dbReference>
<evidence type="ECO:0000256" key="4">
    <source>
        <dbReference type="ARBA" id="ARBA00023004"/>
    </source>
</evidence>
<comment type="caution">
    <text evidence="7">The sequence shown here is derived from an EMBL/GenBank/DDBJ whole genome shotgun (WGS) entry which is preliminary data.</text>
</comment>
<accession>A0AAJ0FD41</accession>
<dbReference type="InterPro" id="IPR036396">
    <property type="entry name" value="Cyt_P450_sf"/>
</dbReference>
<evidence type="ECO:0000256" key="5">
    <source>
        <dbReference type="PIRSR" id="PIRSR602401-1"/>
    </source>
</evidence>
<evidence type="ECO:0000256" key="3">
    <source>
        <dbReference type="ARBA" id="ARBA00022723"/>
    </source>
</evidence>
<evidence type="ECO:0000256" key="1">
    <source>
        <dbReference type="ARBA" id="ARBA00001971"/>
    </source>
</evidence>
<dbReference type="Pfam" id="PF00067">
    <property type="entry name" value="p450"/>
    <property type="match status" value="1"/>
</dbReference>
<dbReference type="GO" id="GO:0005506">
    <property type="term" value="F:iron ion binding"/>
    <property type="evidence" value="ECO:0007669"/>
    <property type="project" value="InterPro"/>
</dbReference>
<dbReference type="SUPFAM" id="SSF48264">
    <property type="entry name" value="Cytochrome P450"/>
    <property type="match status" value="1"/>
</dbReference>
<dbReference type="CDD" id="cd11062">
    <property type="entry name" value="CYP58-like"/>
    <property type="match status" value="1"/>
</dbReference>
<evidence type="ECO:0000256" key="6">
    <source>
        <dbReference type="RuleBase" id="RU000461"/>
    </source>
</evidence>
<evidence type="ECO:0000313" key="8">
    <source>
        <dbReference type="Proteomes" id="UP001239445"/>
    </source>
</evidence>
<dbReference type="GO" id="GO:0004497">
    <property type="term" value="F:monooxygenase activity"/>
    <property type="evidence" value="ECO:0007669"/>
    <property type="project" value="UniProtKB-KW"/>
</dbReference>
<dbReference type="InterPro" id="IPR050121">
    <property type="entry name" value="Cytochrome_P450_monoxygenase"/>
</dbReference>
<keyword evidence="6" id="KW-0560">Oxidoreductase</keyword>
<reference evidence="7" key="1">
    <citation type="submission" date="2023-06" db="EMBL/GenBank/DDBJ databases">
        <title>Genome-scale phylogeny and comparative genomics of the fungal order Sordariales.</title>
        <authorList>
            <consortium name="Lawrence Berkeley National Laboratory"/>
            <person name="Hensen N."/>
            <person name="Bonometti L."/>
            <person name="Westerberg I."/>
            <person name="Brannstrom I.O."/>
            <person name="Guillou S."/>
            <person name="Cros-Aarteil S."/>
            <person name="Calhoun S."/>
            <person name="Haridas S."/>
            <person name="Kuo A."/>
            <person name="Mondo S."/>
            <person name="Pangilinan J."/>
            <person name="Riley R."/>
            <person name="Labutti K."/>
            <person name="Andreopoulos B."/>
            <person name="Lipzen A."/>
            <person name="Chen C."/>
            <person name="Yanf M."/>
            <person name="Daum C."/>
            <person name="Ng V."/>
            <person name="Clum A."/>
            <person name="Steindorff A."/>
            <person name="Ohm R."/>
            <person name="Martin F."/>
            <person name="Silar P."/>
            <person name="Natvig D."/>
            <person name="Lalanne C."/>
            <person name="Gautier V."/>
            <person name="Ament-Velasquez S.L."/>
            <person name="Kruys A."/>
            <person name="Hutchinson M.I."/>
            <person name="Powell A.J."/>
            <person name="Barry K."/>
            <person name="Miller A.N."/>
            <person name="Grigoriev I.V."/>
            <person name="Debuchy R."/>
            <person name="Gladieux P."/>
            <person name="Thoren M.H."/>
            <person name="Johannesson H."/>
        </authorList>
    </citation>
    <scope>NUCLEOTIDE SEQUENCE</scope>
    <source>
        <strain evidence="7">PSN4</strain>
    </source>
</reference>